<evidence type="ECO:0000259" key="4">
    <source>
        <dbReference type="Pfam" id="PF03816"/>
    </source>
</evidence>
<feature type="transmembrane region" description="Helical" evidence="3">
    <location>
        <begin position="83"/>
        <end position="106"/>
    </location>
</feature>
<dbReference type="InterPro" id="IPR050922">
    <property type="entry name" value="LytR/CpsA/Psr_CW_biosynth"/>
</dbReference>
<gene>
    <name evidence="6" type="ORF">KH142_00745</name>
</gene>
<dbReference type="PANTHER" id="PTHR33392:SF6">
    <property type="entry name" value="POLYISOPRENYL-TEICHOIC ACID--PEPTIDOGLYCAN TEICHOIC ACID TRANSFERASE TAGU"/>
    <property type="match status" value="1"/>
</dbReference>
<dbReference type="AlphaFoldDB" id="A0A943UW93"/>
<dbReference type="InterPro" id="IPR004474">
    <property type="entry name" value="LytR_CpsA_psr"/>
</dbReference>
<proteinExistence type="inferred from homology"/>
<feature type="domain" description="LytR/CpsA/Psr regulator C-terminal" evidence="5">
    <location>
        <begin position="426"/>
        <end position="515"/>
    </location>
</feature>
<accession>A0A943UW93</accession>
<dbReference type="InterPro" id="IPR027381">
    <property type="entry name" value="LytR/CpsA/Psr_C"/>
</dbReference>
<sequence>MAPRRPSSYDPSSSNGSSRRASSPRRGEASSYPQGRDASSYSRNAYARGADASRGSAASSYSRGSARSDYSRTRAKKNRREKIVGAVLAAIAALVIGVGGAALAYVGVLNGKLTGDVGADLEGVLADVKAPSEPFYVLLMGVDKSQARSESAEYEGDNFRSDSMILTRVDPSEKKMTLISIVRDTYVDIDGYGKNKINAAHALGGPALTVKTVSEFAGVPISHYAEIDFDGFKAAVDALGGIDVDVPMEIDDVDAGGYVAAGPQTLNGDQALILCRARHAYDEIGAGDFYRAANQRMVMGAVAHKLLSADVGTIASTVTSLCDYIDTDMSVTDIISIASAMRGMDTETDIYSSMNPTISAYEDGVYYEYSNNEAWKAMMKRVDAGKTPTADAADSANDGGVTDGSISGEYVAQSVLSGGSAEDLSDVMVEVRNGSGIAGVAADASSVLTNEGYNVTTVGDAESYDYTQTIVVYNPDGDAATAQAIAQSLGGAQVVKNDGVYNVDGTYLVVVGGDY</sequence>
<feature type="domain" description="Cell envelope-related transcriptional attenuator" evidence="4">
    <location>
        <begin position="160"/>
        <end position="307"/>
    </location>
</feature>
<feature type="compositionally biased region" description="Low complexity" evidence="2">
    <location>
        <begin position="45"/>
        <end position="68"/>
    </location>
</feature>
<keyword evidence="3" id="KW-0812">Transmembrane</keyword>
<dbReference type="NCBIfam" id="TIGR00350">
    <property type="entry name" value="lytR_cpsA_psr"/>
    <property type="match status" value="1"/>
</dbReference>
<evidence type="ECO:0000256" key="3">
    <source>
        <dbReference type="SAM" id="Phobius"/>
    </source>
</evidence>
<dbReference type="Gene3D" id="3.40.630.190">
    <property type="entry name" value="LCP protein"/>
    <property type="match status" value="1"/>
</dbReference>
<dbReference type="Gene3D" id="3.30.70.2390">
    <property type="match status" value="1"/>
</dbReference>
<organism evidence="6 7">
    <name type="scientific">Slackia piriformis</name>
    <dbReference type="NCBI Taxonomy" id="626934"/>
    <lineage>
        <taxon>Bacteria</taxon>
        <taxon>Bacillati</taxon>
        <taxon>Actinomycetota</taxon>
        <taxon>Coriobacteriia</taxon>
        <taxon>Eggerthellales</taxon>
        <taxon>Eggerthellaceae</taxon>
        <taxon>Slackia</taxon>
    </lineage>
</organism>
<feature type="compositionally biased region" description="Low complexity" evidence="2">
    <location>
        <begin position="1"/>
        <end position="21"/>
    </location>
</feature>
<evidence type="ECO:0000313" key="7">
    <source>
        <dbReference type="Proteomes" id="UP000727506"/>
    </source>
</evidence>
<reference evidence="6" key="1">
    <citation type="submission" date="2021-02" db="EMBL/GenBank/DDBJ databases">
        <title>Infant gut strain persistence is associated with maternal origin, phylogeny, and functional potential including surface adhesion and iron acquisition.</title>
        <authorList>
            <person name="Lou Y.C."/>
        </authorList>
    </citation>
    <scope>NUCLEOTIDE SEQUENCE</scope>
    <source>
        <strain evidence="6">L2_039_000G1_dasL2_039_000G1_concoct_11</strain>
    </source>
</reference>
<feature type="region of interest" description="Disordered" evidence="2">
    <location>
        <begin position="1"/>
        <end position="76"/>
    </location>
</feature>
<evidence type="ECO:0000259" key="5">
    <source>
        <dbReference type="Pfam" id="PF13399"/>
    </source>
</evidence>
<dbReference type="Pfam" id="PF03816">
    <property type="entry name" value="LytR_cpsA_psr"/>
    <property type="match status" value="1"/>
</dbReference>
<dbReference type="Proteomes" id="UP000727506">
    <property type="component" value="Unassembled WGS sequence"/>
</dbReference>
<comment type="similarity">
    <text evidence="1">Belongs to the LytR/CpsA/Psr (LCP) family.</text>
</comment>
<evidence type="ECO:0000256" key="1">
    <source>
        <dbReference type="ARBA" id="ARBA00006068"/>
    </source>
</evidence>
<evidence type="ECO:0000313" key="6">
    <source>
        <dbReference type="EMBL" id="MBS6940017.1"/>
    </source>
</evidence>
<name>A0A943UW93_9ACTN</name>
<keyword evidence="3" id="KW-0472">Membrane</keyword>
<comment type="caution">
    <text evidence="6">The sequence shown here is derived from an EMBL/GenBank/DDBJ whole genome shotgun (WGS) entry which is preliminary data.</text>
</comment>
<evidence type="ECO:0000256" key="2">
    <source>
        <dbReference type="SAM" id="MobiDB-lite"/>
    </source>
</evidence>
<dbReference type="PANTHER" id="PTHR33392">
    <property type="entry name" value="POLYISOPRENYL-TEICHOIC ACID--PEPTIDOGLYCAN TEICHOIC ACID TRANSFERASE TAGU"/>
    <property type="match status" value="1"/>
</dbReference>
<protein>
    <submittedName>
        <fullName evidence="6">LCP family protein</fullName>
    </submittedName>
</protein>
<dbReference type="Pfam" id="PF13399">
    <property type="entry name" value="LytR_C"/>
    <property type="match status" value="1"/>
</dbReference>
<keyword evidence="3" id="KW-1133">Transmembrane helix</keyword>
<dbReference type="EMBL" id="JAGZSV010000005">
    <property type="protein sequence ID" value="MBS6940017.1"/>
    <property type="molecule type" value="Genomic_DNA"/>
</dbReference>